<keyword evidence="11" id="KW-1185">Reference proteome</keyword>
<dbReference type="InterPro" id="IPR006058">
    <property type="entry name" value="2Fe2S_fd_BS"/>
</dbReference>
<dbReference type="InterPro" id="IPR012675">
    <property type="entry name" value="Beta-grasp_dom_sf"/>
</dbReference>
<evidence type="ECO:0000313" key="11">
    <source>
        <dbReference type="Proteomes" id="UP000653411"/>
    </source>
</evidence>
<keyword evidence="2" id="KW-0285">Flavoprotein</keyword>
<dbReference type="InterPro" id="IPR039261">
    <property type="entry name" value="FNR_nucleotide-bd"/>
</dbReference>
<dbReference type="PANTHER" id="PTHR47354:SF1">
    <property type="entry name" value="CARNITINE MONOOXYGENASE REDUCTASE SUBUNIT"/>
    <property type="match status" value="1"/>
</dbReference>
<dbReference type="GO" id="GO:0016491">
    <property type="term" value="F:oxidoreductase activity"/>
    <property type="evidence" value="ECO:0007669"/>
    <property type="project" value="UniProtKB-KW"/>
</dbReference>
<dbReference type="Gene3D" id="2.40.30.10">
    <property type="entry name" value="Translation factors"/>
    <property type="match status" value="1"/>
</dbReference>
<reference evidence="10" key="2">
    <citation type="submission" date="2020-09" db="EMBL/GenBank/DDBJ databases">
        <authorList>
            <person name="Sun Q."/>
            <person name="Zhou Y."/>
        </authorList>
    </citation>
    <scope>NUCLEOTIDE SEQUENCE</scope>
    <source>
        <strain evidence="10">CGMCC 4.7110</strain>
    </source>
</reference>
<dbReference type="GO" id="GO:0046872">
    <property type="term" value="F:metal ion binding"/>
    <property type="evidence" value="ECO:0007669"/>
    <property type="project" value="UniProtKB-KW"/>
</dbReference>
<dbReference type="InterPro" id="IPR017927">
    <property type="entry name" value="FAD-bd_FR_type"/>
</dbReference>
<dbReference type="Proteomes" id="UP000653411">
    <property type="component" value="Unassembled WGS sequence"/>
</dbReference>
<organism evidence="10 11">
    <name type="scientific">Streptomyces fuscichromogenes</name>
    <dbReference type="NCBI Taxonomy" id="1324013"/>
    <lineage>
        <taxon>Bacteria</taxon>
        <taxon>Bacillati</taxon>
        <taxon>Actinomycetota</taxon>
        <taxon>Actinomycetes</taxon>
        <taxon>Kitasatosporales</taxon>
        <taxon>Streptomycetaceae</taxon>
        <taxon>Streptomyces</taxon>
    </lineage>
</organism>
<feature type="domain" description="2Fe-2S ferredoxin-type" evidence="8">
    <location>
        <begin position="231"/>
        <end position="318"/>
    </location>
</feature>
<dbReference type="PROSITE" id="PS51085">
    <property type="entry name" value="2FE2S_FER_2"/>
    <property type="match status" value="1"/>
</dbReference>
<evidence type="ECO:0000313" key="10">
    <source>
        <dbReference type="EMBL" id="GGM97228.1"/>
    </source>
</evidence>
<dbReference type="EMBL" id="BMML01000003">
    <property type="protein sequence ID" value="GGM97228.1"/>
    <property type="molecule type" value="Genomic_DNA"/>
</dbReference>
<evidence type="ECO:0000256" key="5">
    <source>
        <dbReference type="ARBA" id="ARBA00023002"/>
    </source>
</evidence>
<feature type="domain" description="FAD-binding FR-type" evidence="9">
    <location>
        <begin position="6"/>
        <end position="108"/>
    </location>
</feature>
<protein>
    <submittedName>
        <fullName evidence="10">Ferredoxin</fullName>
    </submittedName>
</protein>
<dbReference type="SUPFAM" id="SSF52343">
    <property type="entry name" value="Ferredoxin reductase-like, C-terminal NADP-linked domain"/>
    <property type="match status" value="1"/>
</dbReference>
<dbReference type="CDD" id="cd06185">
    <property type="entry name" value="PDR_like"/>
    <property type="match status" value="1"/>
</dbReference>
<name>A0A917X8I4_9ACTN</name>
<dbReference type="PRINTS" id="PR00409">
    <property type="entry name" value="PHDIOXRDTASE"/>
</dbReference>
<evidence type="ECO:0000256" key="7">
    <source>
        <dbReference type="ARBA" id="ARBA00023014"/>
    </source>
</evidence>
<evidence type="ECO:0000256" key="1">
    <source>
        <dbReference type="ARBA" id="ARBA00001974"/>
    </source>
</evidence>
<evidence type="ECO:0000256" key="3">
    <source>
        <dbReference type="ARBA" id="ARBA00022714"/>
    </source>
</evidence>
<keyword evidence="5" id="KW-0560">Oxidoreductase</keyword>
<dbReference type="PANTHER" id="PTHR47354">
    <property type="entry name" value="NADH OXIDOREDUCTASE HCR"/>
    <property type="match status" value="1"/>
</dbReference>
<dbReference type="SUPFAM" id="SSF63380">
    <property type="entry name" value="Riboflavin synthase domain-like"/>
    <property type="match status" value="1"/>
</dbReference>
<dbReference type="CDD" id="cd00207">
    <property type="entry name" value="fer2"/>
    <property type="match status" value="1"/>
</dbReference>
<comment type="caution">
    <text evidence="10">The sequence shown here is derived from an EMBL/GenBank/DDBJ whole genome shotgun (WGS) entry which is preliminary data.</text>
</comment>
<evidence type="ECO:0000259" key="9">
    <source>
        <dbReference type="PROSITE" id="PS51384"/>
    </source>
</evidence>
<keyword evidence="7" id="KW-0411">Iron-sulfur</keyword>
<gene>
    <name evidence="10" type="ORF">GCM10011578_017430</name>
</gene>
<dbReference type="RefSeq" id="WP_189262010.1">
    <property type="nucleotide sequence ID" value="NZ_BMML01000003.1"/>
</dbReference>
<dbReference type="InterPro" id="IPR050415">
    <property type="entry name" value="MRET"/>
</dbReference>
<dbReference type="Gene3D" id="3.40.50.80">
    <property type="entry name" value="Nucleotide-binding domain of ferredoxin-NADP reductase (FNR) module"/>
    <property type="match status" value="1"/>
</dbReference>
<evidence type="ECO:0000256" key="4">
    <source>
        <dbReference type="ARBA" id="ARBA00022723"/>
    </source>
</evidence>
<proteinExistence type="predicted"/>
<accession>A0A917X8I4</accession>
<dbReference type="Gene3D" id="3.10.20.30">
    <property type="match status" value="1"/>
</dbReference>
<reference evidence="10" key="1">
    <citation type="journal article" date="2014" name="Int. J. Syst. Evol. Microbiol.">
        <title>Complete genome sequence of Corynebacterium casei LMG S-19264T (=DSM 44701T), isolated from a smear-ripened cheese.</title>
        <authorList>
            <consortium name="US DOE Joint Genome Institute (JGI-PGF)"/>
            <person name="Walter F."/>
            <person name="Albersmeier A."/>
            <person name="Kalinowski J."/>
            <person name="Ruckert C."/>
        </authorList>
    </citation>
    <scope>NUCLEOTIDE SEQUENCE</scope>
    <source>
        <strain evidence="10">CGMCC 4.7110</strain>
    </source>
</reference>
<dbReference type="AlphaFoldDB" id="A0A917X8I4"/>
<dbReference type="InterPro" id="IPR036010">
    <property type="entry name" value="2Fe-2S_ferredoxin-like_sf"/>
</dbReference>
<evidence type="ECO:0000259" key="8">
    <source>
        <dbReference type="PROSITE" id="PS51085"/>
    </source>
</evidence>
<comment type="cofactor">
    <cofactor evidence="1">
        <name>FAD</name>
        <dbReference type="ChEBI" id="CHEBI:57692"/>
    </cofactor>
</comment>
<keyword evidence="6" id="KW-0408">Iron</keyword>
<evidence type="ECO:0000256" key="2">
    <source>
        <dbReference type="ARBA" id="ARBA00022630"/>
    </source>
</evidence>
<dbReference type="SUPFAM" id="SSF54292">
    <property type="entry name" value="2Fe-2S ferredoxin-like"/>
    <property type="match status" value="1"/>
</dbReference>
<dbReference type="PROSITE" id="PS00197">
    <property type="entry name" value="2FE2S_FER_1"/>
    <property type="match status" value="1"/>
</dbReference>
<keyword evidence="4" id="KW-0479">Metal-binding</keyword>
<dbReference type="InterPro" id="IPR001041">
    <property type="entry name" value="2Fe-2S_ferredoxin-type"/>
</dbReference>
<dbReference type="GO" id="GO:0051537">
    <property type="term" value="F:2 iron, 2 sulfur cluster binding"/>
    <property type="evidence" value="ECO:0007669"/>
    <property type="project" value="UniProtKB-KW"/>
</dbReference>
<evidence type="ECO:0000256" key="6">
    <source>
        <dbReference type="ARBA" id="ARBA00023004"/>
    </source>
</evidence>
<dbReference type="Pfam" id="PF00111">
    <property type="entry name" value="Fer2"/>
    <property type="match status" value="1"/>
</dbReference>
<sequence length="318" mass="34085">MGAEAGQTHRVRVTALRWEADGVCSLELRPVDSTELPGWRAGSHATFRLGNGTERSYSLCSDPGVRTAWRVAVLRQPSGRGGSRWIHEQVRPGDVLTVTVPRNNFPFVPGTERTLFVAGGIGITPLLPMIREARAAGVPWRLLYLGRSLDRMAFVDDPLLDGPVDIVPEDRDGRADLGDWLGPVTDSTAVYACGPAELLDALDEMSADWPVGTLRVERFQPRAPAAPASAEAFEVECGRSGVTVSVDPETTILAALQQAGVKVPSSCLEGICGTCETPVVSGEPEHRDSVLSAEERAAGETVLVCVSRARTPRLVLDV</sequence>
<keyword evidence="3" id="KW-0001">2Fe-2S</keyword>
<dbReference type="PROSITE" id="PS51384">
    <property type="entry name" value="FAD_FR"/>
    <property type="match status" value="1"/>
</dbReference>
<dbReference type="InterPro" id="IPR017938">
    <property type="entry name" value="Riboflavin_synthase-like_b-brl"/>
</dbReference>